<evidence type="ECO:0000256" key="1">
    <source>
        <dbReference type="SAM" id="Phobius"/>
    </source>
</evidence>
<evidence type="ECO:0000313" key="2">
    <source>
        <dbReference type="EMBL" id="RIA93322.1"/>
    </source>
</evidence>
<sequence>MVSGLIIAFSTALGALIGSVFSAKGAAITGSIFFFGSIIACIAFFILAVYHLIQ</sequence>
<protein>
    <submittedName>
        <fullName evidence="2">Uncharacterized protein</fullName>
    </submittedName>
</protein>
<keyword evidence="1" id="KW-0812">Transmembrane</keyword>
<dbReference type="AlphaFoldDB" id="A0A397T642"/>
<reference evidence="2 3" key="1">
    <citation type="submission" date="2018-06" db="EMBL/GenBank/DDBJ databases">
        <title>Comparative genomics reveals the genomic features of Rhizophagus irregularis, R. cerebriforme, R. diaphanum and Gigaspora rosea, and their symbiotic lifestyle signature.</title>
        <authorList>
            <person name="Morin E."/>
            <person name="San Clemente H."/>
            <person name="Chen E.C.H."/>
            <person name="De La Providencia I."/>
            <person name="Hainaut M."/>
            <person name="Kuo A."/>
            <person name="Kohler A."/>
            <person name="Murat C."/>
            <person name="Tang N."/>
            <person name="Roy S."/>
            <person name="Loubradou J."/>
            <person name="Henrissat B."/>
            <person name="Grigoriev I.V."/>
            <person name="Corradi N."/>
            <person name="Roux C."/>
            <person name="Martin F.M."/>
        </authorList>
    </citation>
    <scope>NUCLEOTIDE SEQUENCE [LARGE SCALE GENOMIC DNA]</scope>
    <source>
        <strain evidence="2 3">DAOM 227022</strain>
    </source>
</reference>
<comment type="caution">
    <text evidence="2">The sequence shown here is derived from an EMBL/GenBank/DDBJ whole genome shotgun (WGS) entry which is preliminary data.</text>
</comment>
<keyword evidence="3" id="KW-1185">Reference proteome</keyword>
<dbReference type="EMBL" id="QKYT01000106">
    <property type="protein sequence ID" value="RIA93322.1"/>
    <property type="molecule type" value="Genomic_DNA"/>
</dbReference>
<evidence type="ECO:0000313" key="3">
    <source>
        <dbReference type="Proteomes" id="UP000265703"/>
    </source>
</evidence>
<keyword evidence="1" id="KW-0472">Membrane</keyword>
<name>A0A397T642_9GLOM</name>
<gene>
    <name evidence="2" type="ORF">C1645_18997</name>
</gene>
<proteinExistence type="predicted"/>
<keyword evidence="1" id="KW-1133">Transmembrane helix</keyword>
<dbReference type="Proteomes" id="UP000265703">
    <property type="component" value="Unassembled WGS sequence"/>
</dbReference>
<feature type="transmembrane region" description="Helical" evidence="1">
    <location>
        <begin position="32"/>
        <end position="53"/>
    </location>
</feature>
<organism evidence="2 3">
    <name type="scientific">Glomus cerebriforme</name>
    <dbReference type="NCBI Taxonomy" id="658196"/>
    <lineage>
        <taxon>Eukaryota</taxon>
        <taxon>Fungi</taxon>
        <taxon>Fungi incertae sedis</taxon>
        <taxon>Mucoromycota</taxon>
        <taxon>Glomeromycotina</taxon>
        <taxon>Glomeromycetes</taxon>
        <taxon>Glomerales</taxon>
        <taxon>Glomeraceae</taxon>
        <taxon>Glomus</taxon>
    </lineage>
</organism>
<accession>A0A397T642</accession>